<dbReference type="OrthoDB" id="140416at2"/>
<evidence type="ECO:0000256" key="1">
    <source>
        <dbReference type="SAM" id="MobiDB-lite"/>
    </source>
</evidence>
<dbReference type="RefSeq" id="WP_148455828.1">
    <property type="nucleotide sequence ID" value="NZ_VSDO01000004.1"/>
</dbReference>
<keyword evidence="4" id="KW-1185">Reference proteome</keyword>
<protein>
    <submittedName>
        <fullName evidence="3">DUF58 domain-containing protein</fullName>
    </submittedName>
</protein>
<gene>
    <name evidence="3" type="ORF">FRY98_21645</name>
</gene>
<dbReference type="AlphaFoldDB" id="A0A5D0CNT8"/>
<name>A0A5D0CNT8_9BACL</name>
<evidence type="ECO:0000256" key="2">
    <source>
        <dbReference type="SAM" id="Phobius"/>
    </source>
</evidence>
<organism evidence="3 4">
    <name type="scientific">Paenibacillus faecis</name>
    <dbReference type="NCBI Taxonomy" id="862114"/>
    <lineage>
        <taxon>Bacteria</taxon>
        <taxon>Bacillati</taxon>
        <taxon>Bacillota</taxon>
        <taxon>Bacilli</taxon>
        <taxon>Bacillales</taxon>
        <taxon>Paenibacillaceae</taxon>
        <taxon>Paenibacillus</taxon>
    </lineage>
</organism>
<accession>A0A5D0CNT8</accession>
<reference evidence="3 4" key="1">
    <citation type="submission" date="2019-08" db="EMBL/GenBank/DDBJ databases">
        <title>Genome sequencing of Paenibacillus faecis DSM 23593(T).</title>
        <authorList>
            <person name="Kook J.-K."/>
            <person name="Park S.-N."/>
            <person name="Lim Y.K."/>
        </authorList>
    </citation>
    <scope>NUCLEOTIDE SEQUENCE [LARGE SCALE GENOMIC DNA]</scope>
    <source>
        <strain evidence="3 4">DSM 23593</strain>
    </source>
</reference>
<evidence type="ECO:0000313" key="4">
    <source>
        <dbReference type="Proteomes" id="UP000325218"/>
    </source>
</evidence>
<keyword evidence="2" id="KW-0812">Transmembrane</keyword>
<dbReference type="PANTHER" id="PTHR34351">
    <property type="entry name" value="SLR1927 PROTEIN-RELATED"/>
    <property type="match status" value="1"/>
</dbReference>
<feature type="transmembrane region" description="Helical" evidence="2">
    <location>
        <begin position="6"/>
        <end position="24"/>
    </location>
</feature>
<sequence length="421" mass="45229">MNKGFGIWILMALTAGFLGAFYGWRGGTSLLFLLLLILLVALQGAAAQWLGPRQVHVVRSYHPRHPRAGEPVEVTVRVSLDGGSPPLWIRADDEWRHSGEGAEPPGEELPGGKLVFGGWRKEWTGTYDLKPVKRGVYRAEGMRITWGDSFGWFKRTFRADADDVLIVHPAPLTALSGGPGLFDPDAEGAGSGRAPELPSGSDLGRLRSYAPGDPLRHVHWKSSAKKGALLTRVPEEPVTPSRCLLLDTSPEAYPAGGGGADADGFELAVSAAAAWLERELARSDEVDFRQGDAAAREGRVAWKSLSGRHGLKEGLDQLAGAALVSSLSGPDLLQRAWPLARSRSMTFITGSLTAELTEAALLLTERGAALEIWCADLRDRDPEAARHAARLREKGLRLIDLSRYRGGLPGLAEGGASHVIA</sequence>
<dbReference type="EMBL" id="VSDO01000004">
    <property type="protein sequence ID" value="TYA11719.1"/>
    <property type="molecule type" value="Genomic_DNA"/>
</dbReference>
<dbReference type="Proteomes" id="UP000325218">
    <property type="component" value="Unassembled WGS sequence"/>
</dbReference>
<comment type="caution">
    <text evidence="3">The sequence shown here is derived from an EMBL/GenBank/DDBJ whole genome shotgun (WGS) entry which is preliminary data.</text>
</comment>
<keyword evidence="2" id="KW-1133">Transmembrane helix</keyword>
<evidence type="ECO:0000313" key="3">
    <source>
        <dbReference type="EMBL" id="TYA11719.1"/>
    </source>
</evidence>
<feature type="transmembrane region" description="Helical" evidence="2">
    <location>
        <begin position="31"/>
        <end position="50"/>
    </location>
</feature>
<dbReference type="PANTHER" id="PTHR34351:SF2">
    <property type="entry name" value="DUF58 DOMAIN-CONTAINING PROTEIN"/>
    <property type="match status" value="1"/>
</dbReference>
<keyword evidence="2" id="KW-0472">Membrane</keyword>
<proteinExistence type="predicted"/>
<feature type="region of interest" description="Disordered" evidence="1">
    <location>
        <begin position="178"/>
        <end position="203"/>
    </location>
</feature>